<evidence type="ECO:0000256" key="5">
    <source>
        <dbReference type="ARBA" id="ARBA00023124"/>
    </source>
</evidence>
<dbReference type="InterPro" id="IPR003738">
    <property type="entry name" value="SRAP"/>
</dbReference>
<evidence type="ECO:0000256" key="6">
    <source>
        <dbReference type="ARBA" id="ARBA00023125"/>
    </source>
</evidence>
<evidence type="ECO:0000256" key="4">
    <source>
        <dbReference type="ARBA" id="ARBA00022801"/>
    </source>
</evidence>
<dbReference type="Proteomes" id="UP000008315">
    <property type="component" value="Chromosome"/>
</dbReference>
<comment type="similarity">
    <text evidence="1 8">Belongs to the SOS response-associated peptidase family.</text>
</comment>
<dbReference type="STRING" id="1091494.MEALZ_1622"/>
<sequence length="223" mass="25814">MCGRFNLIATSDTIIEHFRLKRLPKYRTDFNIPPGQKILNIVQLEDGSNKSVYLHWGLIPSWSKDTKIANRLINARAETLADKPSFRSAYSKRRCLIPATGFYEWQQTETGKQPYHVHFPDNRLFAFAGLWEHWENSNETIYSCTIITCPALAPVSDIHERMPVIINLENYGDWLNKQTLEIDVLAFDQTFSYQQMELTPISQHVNNPVHNDEACIQPIQIAH</sequence>
<keyword evidence="3" id="KW-0227">DNA damage</keyword>
<dbReference type="GO" id="GO:0016829">
    <property type="term" value="F:lyase activity"/>
    <property type="evidence" value="ECO:0007669"/>
    <property type="project" value="UniProtKB-KW"/>
</dbReference>
<dbReference type="PANTHER" id="PTHR13604">
    <property type="entry name" value="DC12-RELATED"/>
    <property type="match status" value="1"/>
</dbReference>
<dbReference type="PATRIC" id="fig|271065.3.peg.1665"/>
<dbReference type="GO" id="GO:0008233">
    <property type="term" value="F:peptidase activity"/>
    <property type="evidence" value="ECO:0007669"/>
    <property type="project" value="UniProtKB-KW"/>
</dbReference>
<evidence type="ECO:0000256" key="8">
    <source>
        <dbReference type="RuleBase" id="RU364100"/>
    </source>
</evidence>
<protein>
    <recommendedName>
        <fullName evidence="8">Abasic site processing protein</fullName>
        <ecNumber evidence="8">3.4.-.-</ecNumber>
    </recommendedName>
</protein>
<keyword evidence="2 8" id="KW-0645">Protease</keyword>
<keyword evidence="7" id="KW-0456">Lyase</keyword>
<dbReference type="GO" id="GO:0006508">
    <property type="term" value="P:proteolysis"/>
    <property type="evidence" value="ECO:0007669"/>
    <property type="project" value="UniProtKB-KW"/>
</dbReference>
<keyword evidence="5" id="KW-0190">Covalent protein-DNA linkage</keyword>
<dbReference type="PANTHER" id="PTHR13604:SF0">
    <property type="entry name" value="ABASIC SITE PROCESSING PROTEIN HMCES"/>
    <property type="match status" value="1"/>
</dbReference>
<dbReference type="Gene3D" id="3.90.1680.10">
    <property type="entry name" value="SOS response associated peptidase-like"/>
    <property type="match status" value="1"/>
</dbReference>
<evidence type="ECO:0000256" key="7">
    <source>
        <dbReference type="ARBA" id="ARBA00023239"/>
    </source>
</evidence>
<proteinExistence type="inferred from homology"/>
<gene>
    <name evidence="9" type="ordered locus">MEALZ_1622</name>
</gene>
<reference evidence="10" key="1">
    <citation type="journal article" date="2012" name="J. Bacteriol.">
        <title>Genome sequence of the haloalkaliphilic methanotrophic bacterium Methylomicrobium alcaliphilum 20Z.</title>
        <authorList>
            <person name="Vuilleumier S."/>
            <person name="Khmelenina V.N."/>
            <person name="Bringel F."/>
            <person name="Reshetnikov A.S."/>
            <person name="Lajus A."/>
            <person name="Mangenot S."/>
            <person name="Rouy Z."/>
            <person name="Op den Camp H.J."/>
            <person name="Jetten M.S."/>
            <person name="Dispirito A.A."/>
            <person name="Dunfield P."/>
            <person name="Klotz M.G."/>
            <person name="Semrau J.D."/>
            <person name="Stein L.Y."/>
            <person name="Barbe V."/>
            <person name="Medigue C."/>
            <person name="Trotsenko Y.A."/>
            <person name="Kalyuzhnaya M.G."/>
        </authorList>
    </citation>
    <scope>NUCLEOTIDE SEQUENCE [LARGE SCALE GENOMIC DNA]</scope>
    <source>
        <strain evidence="10">DSM 19304 / NCIMB 14124 / VKM B-2133 / 20Z</strain>
    </source>
</reference>
<evidence type="ECO:0000256" key="1">
    <source>
        <dbReference type="ARBA" id="ARBA00008136"/>
    </source>
</evidence>
<organism evidence="9 10">
    <name type="scientific">Methylotuvimicrobium alcaliphilum (strain DSM 19304 / NCIMB 14124 / VKM B-2133 / 20Z)</name>
    <name type="common">Methylomicrobium alcaliphilum</name>
    <dbReference type="NCBI Taxonomy" id="1091494"/>
    <lineage>
        <taxon>Bacteria</taxon>
        <taxon>Pseudomonadati</taxon>
        <taxon>Pseudomonadota</taxon>
        <taxon>Gammaproteobacteria</taxon>
        <taxon>Methylococcales</taxon>
        <taxon>Methylococcaceae</taxon>
        <taxon>Methylotuvimicrobium</taxon>
    </lineage>
</organism>
<evidence type="ECO:0000313" key="10">
    <source>
        <dbReference type="Proteomes" id="UP000008315"/>
    </source>
</evidence>
<dbReference type="HOGENOM" id="CLU_035990_6_2_6"/>
<keyword evidence="10" id="KW-1185">Reference proteome</keyword>
<dbReference type="EMBL" id="FO082060">
    <property type="protein sequence ID" value="CCE23309.1"/>
    <property type="molecule type" value="Genomic_DNA"/>
</dbReference>
<dbReference type="InterPro" id="IPR036590">
    <property type="entry name" value="SRAP-like"/>
</dbReference>
<keyword evidence="6" id="KW-0238">DNA-binding</keyword>
<dbReference type="Pfam" id="PF02586">
    <property type="entry name" value="SRAP"/>
    <property type="match status" value="1"/>
</dbReference>
<name>G4SZG9_META2</name>
<dbReference type="EC" id="3.4.-.-" evidence="8"/>
<dbReference type="RefSeq" id="WP_014148102.1">
    <property type="nucleotide sequence ID" value="NC_016112.1"/>
</dbReference>
<dbReference type="AlphaFoldDB" id="G4SZG9"/>
<evidence type="ECO:0000256" key="2">
    <source>
        <dbReference type="ARBA" id="ARBA00022670"/>
    </source>
</evidence>
<evidence type="ECO:0000256" key="3">
    <source>
        <dbReference type="ARBA" id="ARBA00022763"/>
    </source>
</evidence>
<accession>G4SZG9</accession>
<evidence type="ECO:0000313" key="9">
    <source>
        <dbReference type="EMBL" id="CCE23309.1"/>
    </source>
</evidence>
<dbReference type="SUPFAM" id="SSF143081">
    <property type="entry name" value="BB1717-like"/>
    <property type="match status" value="1"/>
</dbReference>
<keyword evidence="4 8" id="KW-0378">Hydrolase</keyword>
<dbReference type="GO" id="GO:0003697">
    <property type="term" value="F:single-stranded DNA binding"/>
    <property type="evidence" value="ECO:0007669"/>
    <property type="project" value="InterPro"/>
</dbReference>
<dbReference type="KEGG" id="mah:MEALZ_1622"/>
<dbReference type="GO" id="GO:0106300">
    <property type="term" value="P:protein-DNA covalent cross-linking repair"/>
    <property type="evidence" value="ECO:0007669"/>
    <property type="project" value="InterPro"/>
</dbReference>